<dbReference type="EMBL" id="WBOF01000001">
    <property type="protein sequence ID" value="MQS12200.1"/>
    <property type="molecule type" value="Genomic_DNA"/>
</dbReference>
<dbReference type="AlphaFoldDB" id="A0A6N7KKZ3"/>
<reference evidence="1 2" key="1">
    <citation type="submission" date="2019-09" db="EMBL/GenBank/DDBJ databases">
        <title>Genome Sequences of Streptomyces kaniharaensis ATCC 21070.</title>
        <authorList>
            <person name="Zhu W."/>
            <person name="De Crecy-Lagard V."/>
            <person name="Richards N.G."/>
        </authorList>
    </citation>
    <scope>NUCLEOTIDE SEQUENCE [LARGE SCALE GENOMIC DNA]</scope>
    <source>
        <strain evidence="1 2">SF-557</strain>
    </source>
</reference>
<protein>
    <submittedName>
        <fullName evidence="1">Uncharacterized protein</fullName>
    </submittedName>
</protein>
<accession>A0A6N7KKZ3</accession>
<name>A0A6N7KKZ3_9ACTN</name>
<evidence type="ECO:0000313" key="1">
    <source>
        <dbReference type="EMBL" id="MQS12200.1"/>
    </source>
</evidence>
<dbReference type="Proteomes" id="UP000450000">
    <property type="component" value="Unassembled WGS sequence"/>
</dbReference>
<organism evidence="1 2">
    <name type="scientific">Streptomyces kaniharaensis</name>
    <dbReference type="NCBI Taxonomy" id="212423"/>
    <lineage>
        <taxon>Bacteria</taxon>
        <taxon>Bacillati</taxon>
        <taxon>Actinomycetota</taxon>
        <taxon>Actinomycetes</taxon>
        <taxon>Kitasatosporales</taxon>
        <taxon>Streptomycetaceae</taxon>
        <taxon>Streptomyces</taxon>
    </lineage>
</organism>
<proteinExistence type="predicted"/>
<evidence type="ECO:0000313" key="2">
    <source>
        <dbReference type="Proteomes" id="UP000450000"/>
    </source>
</evidence>
<comment type="caution">
    <text evidence="1">The sequence shown here is derived from an EMBL/GenBank/DDBJ whole genome shotgun (WGS) entry which is preliminary data.</text>
</comment>
<dbReference type="OrthoDB" id="4335556at2"/>
<dbReference type="RefSeq" id="WP_153460637.1">
    <property type="nucleotide sequence ID" value="NZ_WBOF01000001.1"/>
</dbReference>
<keyword evidence="2" id="KW-1185">Reference proteome</keyword>
<gene>
    <name evidence="1" type="ORF">F7Q99_07800</name>
</gene>
<sequence>MGAVLILTAVLALVTFLLVRSGELKVWHVLLIGVLGIYLDRIGWANPVVYAVSWLVQGLTHTTT</sequence>